<comment type="caution">
    <text evidence="3">The sequence shown here is derived from an EMBL/GenBank/DDBJ whole genome shotgun (WGS) entry which is preliminary data.</text>
</comment>
<organism evidence="3">
    <name type="scientific">marine sediment metagenome</name>
    <dbReference type="NCBI Taxonomy" id="412755"/>
    <lineage>
        <taxon>unclassified sequences</taxon>
        <taxon>metagenomes</taxon>
        <taxon>ecological metagenomes</taxon>
    </lineage>
</organism>
<dbReference type="EMBL" id="BART01030090">
    <property type="protein sequence ID" value="GAH14054.1"/>
    <property type="molecule type" value="Genomic_DNA"/>
</dbReference>
<dbReference type="InterPro" id="IPR010982">
    <property type="entry name" value="Lambda_DNA-bd_dom_sf"/>
</dbReference>
<dbReference type="SMART" id="SM00530">
    <property type="entry name" value="HTH_XRE"/>
    <property type="match status" value="1"/>
</dbReference>
<reference evidence="3" key="1">
    <citation type="journal article" date="2014" name="Front. Microbiol.">
        <title>High frequency of phylogenetically diverse reductive dehalogenase-homologous genes in deep subseafloor sedimentary metagenomes.</title>
        <authorList>
            <person name="Kawai M."/>
            <person name="Futagami T."/>
            <person name="Toyoda A."/>
            <person name="Takaki Y."/>
            <person name="Nishi S."/>
            <person name="Hori S."/>
            <person name="Arai W."/>
            <person name="Tsubouchi T."/>
            <person name="Morono Y."/>
            <person name="Uchiyama I."/>
            <person name="Ito T."/>
            <person name="Fujiyama A."/>
            <person name="Inagaki F."/>
            <person name="Takami H."/>
        </authorList>
    </citation>
    <scope>NUCLEOTIDE SEQUENCE</scope>
    <source>
        <strain evidence="3">Expedition CK06-06</strain>
    </source>
</reference>
<dbReference type="GO" id="GO:0005829">
    <property type="term" value="C:cytosol"/>
    <property type="evidence" value="ECO:0007669"/>
    <property type="project" value="TreeGrafter"/>
</dbReference>
<dbReference type="GO" id="GO:0003700">
    <property type="term" value="F:DNA-binding transcription factor activity"/>
    <property type="evidence" value="ECO:0007669"/>
    <property type="project" value="TreeGrafter"/>
</dbReference>
<name>X1EA94_9ZZZZ</name>
<keyword evidence="1" id="KW-0238">DNA-binding</keyword>
<dbReference type="InterPro" id="IPR001387">
    <property type="entry name" value="Cro/C1-type_HTH"/>
</dbReference>
<evidence type="ECO:0000313" key="3">
    <source>
        <dbReference type="EMBL" id="GAH14054.1"/>
    </source>
</evidence>
<evidence type="ECO:0000259" key="2">
    <source>
        <dbReference type="PROSITE" id="PS50943"/>
    </source>
</evidence>
<dbReference type="PROSITE" id="PS50943">
    <property type="entry name" value="HTH_CROC1"/>
    <property type="match status" value="1"/>
</dbReference>
<dbReference type="Gene3D" id="1.10.260.40">
    <property type="entry name" value="lambda repressor-like DNA-binding domains"/>
    <property type="match status" value="1"/>
</dbReference>
<evidence type="ECO:0000256" key="1">
    <source>
        <dbReference type="ARBA" id="ARBA00023125"/>
    </source>
</evidence>
<dbReference type="AlphaFoldDB" id="X1EA94"/>
<dbReference type="CDD" id="cd00093">
    <property type="entry name" value="HTH_XRE"/>
    <property type="match status" value="1"/>
</dbReference>
<dbReference type="SUPFAM" id="SSF47413">
    <property type="entry name" value="lambda repressor-like DNA-binding domains"/>
    <property type="match status" value="1"/>
</dbReference>
<dbReference type="PANTHER" id="PTHR46797">
    <property type="entry name" value="HTH-TYPE TRANSCRIPTIONAL REGULATOR"/>
    <property type="match status" value="1"/>
</dbReference>
<dbReference type="PANTHER" id="PTHR46797:SF1">
    <property type="entry name" value="METHYLPHOSPHONATE SYNTHASE"/>
    <property type="match status" value="1"/>
</dbReference>
<proteinExistence type="predicted"/>
<protein>
    <recommendedName>
        <fullName evidence="2">HTH cro/C1-type domain-containing protein</fullName>
    </recommendedName>
</protein>
<accession>X1EA94</accession>
<feature type="domain" description="HTH cro/C1-type" evidence="2">
    <location>
        <begin position="12"/>
        <end position="66"/>
    </location>
</feature>
<dbReference type="GO" id="GO:0003677">
    <property type="term" value="F:DNA binding"/>
    <property type="evidence" value="ECO:0007669"/>
    <property type="project" value="UniProtKB-KW"/>
</dbReference>
<gene>
    <name evidence="3" type="ORF">S01H4_52623</name>
</gene>
<dbReference type="Pfam" id="PF01381">
    <property type="entry name" value="HTH_3"/>
    <property type="match status" value="1"/>
</dbReference>
<sequence length="134" mass="16098">MSLENEYIGEQIRKYRAFNHYSQGKLAKEVGLTKQIISRIEKGERRITYNELSKIAEFLEEPIETFTIIDLKYKLIKRKNRSIDIPKYAIDFLDDYETFLRQGQNSDIARIITDEIAHEMDEIYHRVYKTFRNL</sequence>
<dbReference type="InterPro" id="IPR050807">
    <property type="entry name" value="TransReg_Diox_bact_type"/>
</dbReference>